<feature type="compositionally biased region" description="Basic and acidic residues" evidence="1">
    <location>
        <begin position="58"/>
        <end position="72"/>
    </location>
</feature>
<feature type="compositionally biased region" description="Basic residues" evidence="1">
    <location>
        <begin position="175"/>
        <end position="199"/>
    </location>
</feature>
<feature type="compositionally biased region" description="Low complexity" evidence="1">
    <location>
        <begin position="218"/>
        <end position="230"/>
    </location>
</feature>
<name>C0PHJ3_MAIZE</name>
<dbReference type="EMBL" id="BT067762">
    <property type="protein sequence ID" value="ACN34659.1"/>
    <property type="molecule type" value="mRNA"/>
</dbReference>
<feature type="compositionally biased region" description="Basic residues" evidence="1">
    <location>
        <begin position="20"/>
        <end position="30"/>
    </location>
</feature>
<proteinExistence type="evidence at transcript level"/>
<sequence length="325" mass="37296">MAGFGQQERRQCERPGGPCRRQRQRQRQRHQLLGAAAAQAEHHPDGQPPGHRRRQGLPHREPRLRDHRERPVQARLAEPLQRRGASVHLPQVGHGVPRRPPHRRHRVPHQPRHREHLRPQDAPDGQPRPREALLGGLPLLRRRQLRAHLRRRGALRRLRPHRRWPWHPRDQGLSQRRRHAQHVRRAAAHRQDHRQHRRRVVGDGSRQGGPAGAHRRVPGQPAQPGRRGPVAPALAVAALLQQRPRPPGPDHVRRVVRGVRGVPRARRRRAVRAGGGGDVVAQRAALAHLLQHGHRRGGAARLHRGVQGRALRHVRRGRAHPLRRQ</sequence>
<reference evidence="2" key="1">
    <citation type="journal article" date="2009" name="PLoS Genet.">
        <title>Sequencing, mapping, and analysis of 27,455 maize full-length cDNAs.</title>
        <authorList>
            <person name="Soderlund C."/>
            <person name="Descour A."/>
            <person name="Kudrna D."/>
            <person name="Bomhoff M."/>
            <person name="Boyd L."/>
            <person name="Currie J."/>
            <person name="Angelova A."/>
            <person name="Collura K."/>
            <person name="Wissotski M."/>
            <person name="Ashley E."/>
            <person name="Morrow D."/>
            <person name="Fernandes J."/>
            <person name="Walbot V."/>
            <person name="Yu Y."/>
        </authorList>
    </citation>
    <scope>NUCLEOTIDE SEQUENCE</scope>
    <source>
        <strain evidence="2">B73</strain>
    </source>
</reference>
<accession>C0PHJ3</accession>
<evidence type="ECO:0000313" key="2">
    <source>
        <dbReference type="EMBL" id="ACN34659.1"/>
    </source>
</evidence>
<feature type="region of interest" description="Disordered" evidence="1">
    <location>
        <begin position="164"/>
        <end position="230"/>
    </location>
</feature>
<feature type="compositionally biased region" description="Basic residues" evidence="1">
    <location>
        <begin position="96"/>
        <end position="116"/>
    </location>
</feature>
<protein>
    <submittedName>
        <fullName evidence="2">Uncharacterized protein</fullName>
    </submittedName>
</protein>
<feature type="region of interest" description="Disordered" evidence="1">
    <location>
        <begin position="1"/>
        <end position="135"/>
    </location>
</feature>
<organism evidence="2">
    <name type="scientific">Zea mays</name>
    <name type="common">Maize</name>
    <dbReference type="NCBI Taxonomy" id="4577"/>
    <lineage>
        <taxon>Eukaryota</taxon>
        <taxon>Viridiplantae</taxon>
        <taxon>Streptophyta</taxon>
        <taxon>Embryophyta</taxon>
        <taxon>Tracheophyta</taxon>
        <taxon>Spermatophyta</taxon>
        <taxon>Magnoliopsida</taxon>
        <taxon>Liliopsida</taxon>
        <taxon>Poales</taxon>
        <taxon>Poaceae</taxon>
        <taxon>PACMAD clade</taxon>
        <taxon>Panicoideae</taxon>
        <taxon>Andropogonodae</taxon>
        <taxon>Andropogoneae</taxon>
        <taxon>Tripsacinae</taxon>
        <taxon>Zea</taxon>
    </lineage>
</organism>
<feature type="compositionally biased region" description="Basic and acidic residues" evidence="1">
    <location>
        <begin position="117"/>
        <end position="131"/>
    </location>
</feature>
<dbReference type="AlphaFoldDB" id="C0PHJ3"/>
<evidence type="ECO:0000256" key="1">
    <source>
        <dbReference type="SAM" id="MobiDB-lite"/>
    </source>
</evidence>